<name>A0A6J5MGV8_9CAUD</name>
<reference evidence="1" key="1">
    <citation type="submission" date="2020-04" db="EMBL/GenBank/DDBJ databases">
        <authorList>
            <person name="Chiriac C."/>
            <person name="Salcher M."/>
            <person name="Ghai R."/>
            <person name="Kavagutti S V."/>
        </authorList>
    </citation>
    <scope>NUCLEOTIDE SEQUENCE</scope>
</reference>
<evidence type="ECO:0000313" key="1">
    <source>
        <dbReference type="EMBL" id="CAB4145361.1"/>
    </source>
</evidence>
<accession>A0A6J5MGV8</accession>
<gene>
    <name evidence="1" type="ORF">UFOVP474_5</name>
</gene>
<organism evidence="1">
    <name type="scientific">uncultured Caudovirales phage</name>
    <dbReference type="NCBI Taxonomy" id="2100421"/>
    <lineage>
        <taxon>Viruses</taxon>
        <taxon>Duplodnaviria</taxon>
        <taxon>Heunggongvirae</taxon>
        <taxon>Uroviricota</taxon>
        <taxon>Caudoviricetes</taxon>
        <taxon>Peduoviridae</taxon>
        <taxon>Maltschvirus</taxon>
        <taxon>Maltschvirus maltsch</taxon>
    </lineage>
</organism>
<protein>
    <submittedName>
        <fullName evidence="1">Uncharacterized protein</fullName>
    </submittedName>
</protein>
<dbReference type="EMBL" id="LR796445">
    <property type="protein sequence ID" value="CAB4145361.1"/>
    <property type="molecule type" value="Genomic_DNA"/>
</dbReference>
<sequence length="61" mass="6837">MDIKQAIQIINDKRAVYGMSLLDMAIVMKEMLANDELDNKDAAAIRVFLREGRQLFAPIGA</sequence>
<proteinExistence type="predicted"/>